<gene>
    <name evidence="1" type="ORF">GCM10022210_42150</name>
</gene>
<evidence type="ECO:0000313" key="1">
    <source>
        <dbReference type="EMBL" id="GAA3985555.1"/>
    </source>
</evidence>
<protein>
    <recommendedName>
        <fullName evidence="3">Phage protein</fullName>
    </recommendedName>
</protein>
<comment type="caution">
    <text evidence="1">The sequence shown here is derived from an EMBL/GenBank/DDBJ whole genome shotgun (WGS) entry which is preliminary data.</text>
</comment>
<dbReference type="Proteomes" id="UP001500742">
    <property type="component" value="Unassembled WGS sequence"/>
</dbReference>
<dbReference type="RefSeq" id="WP_259089232.1">
    <property type="nucleotide sequence ID" value="NZ_BAAAZC010000029.1"/>
</dbReference>
<evidence type="ECO:0008006" key="3">
    <source>
        <dbReference type="Google" id="ProtNLM"/>
    </source>
</evidence>
<keyword evidence="2" id="KW-1185">Reference proteome</keyword>
<organism evidence="1 2">
    <name type="scientific">Mucilaginibacter dorajii</name>
    <dbReference type="NCBI Taxonomy" id="692994"/>
    <lineage>
        <taxon>Bacteria</taxon>
        <taxon>Pseudomonadati</taxon>
        <taxon>Bacteroidota</taxon>
        <taxon>Sphingobacteriia</taxon>
        <taxon>Sphingobacteriales</taxon>
        <taxon>Sphingobacteriaceae</taxon>
        <taxon>Mucilaginibacter</taxon>
    </lineage>
</organism>
<accession>A0ABP7QR25</accession>
<sequence>MIVERKRFSNDKEKHIINVNGIDFDINAHEFEEFLMHCSAFMDITKEGFDNMIGIISDSVIDNDSQNLTIEEIRPQLKFLREISLYLKSIYHNKQA</sequence>
<evidence type="ECO:0000313" key="2">
    <source>
        <dbReference type="Proteomes" id="UP001500742"/>
    </source>
</evidence>
<name>A0ABP7QR25_9SPHI</name>
<proteinExistence type="predicted"/>
<reference evidence="2" key="1">
    <citation type="journal article" date="2019" name="Int. J. Syst. Evol. Microbiol.">
        <title>The Global Catalogue of Microorganisms (GCM) 10K type strain sequencing project: providing services to taxonomists for standard genome sequencing and annotation.</title>
        <authorList>
            <consortium name="The Broad Institute Genomics Platform"/>
            <consortium name="The Broad Institute Genome Sequencing Center for Infectious Disease"/>
            <person name="Wu L."/>
            <person name="Ma J."/>
        </authorList>
    </citation>
    <scope>NUCLEOTIDE SEQUENCE [LARGE SCALE GENOMIC DNA]</scope>
    <source>
        <strain evidence="2">JCM 16601</strain>
    </source>
</reference>
<dbReference type="EMBL" id="BAAAZC010000029">
    <property type="protein sequence ID" value="GAA3985555.1"/>
    <property type="molecule type" value="Genomic_DNA"/>
</dbReference>